<keyword evidence="1" id="KW-0732">Signal</keyword>
<feature type="signal peptide" evidence="1">
    <location>
        <begin position="1"/>
        <end position="34"/>
    </location>
</feature>
<dbReference type="InterPro" id="IPR029058">
    <property type="entry name" value="AB_hydrolase_fold"/>
</dbReference>
<dbReference type="Gene3D" id="1.10.260.130">
    <property type="match status" value="1"/>
</dbReference>
<name>A0ABT0P074_9ACTN</name>
<accession>A0ABT0P074</accession>
<gene>
    <name evidence="2" type="ORF">M4438_26600</name>
</gene>
<protein>
    <submittedName>
        <fullName evidence="2">Lipase family protein</fullName>
    </submittedName>
</protein>
<dbReference type="Proteomes" id="UP001202052">
    <property type="component" value="Unassembled WGS sequence"/>
</dbReference>
<dbReference type="InterPro" id="IPR005152">
    <property type="entry name" value="Lipase_secreted"/>
</dbReference>
<dbReference type="SUPFAM" id="SSF53474">
    <property type="entry name" value="alpha/beta-Hydrolases"/>
    <property type="match status" value="1"/>
</dbReference>
<reference evidence="2 3" key="1">
    <citation type="submission" date="2022-05" db="EMBL/GenBank/DDBJ databases">
        <title>Genome Resource of Streptomyces lavenduligriseus GA1-1, a Strain with Broad-Spectrum Antifungal Activity against Phytopathogenic Fungi.</title>
        <authorList>
            <person name="Qi D."/>
        </authorList>
    </citation>
    <scope>NUCLEOTIDE SEQUENCE [LARGE SCALE GENOMIC DNA]</scope>
    <source>
        <strain evidence="2 3">GA1-1</strain>
    </source>
</reference>
<feature type="chain" id="PRO_5045208172" evidence="1">
    <location>
        <begin position="35"/>
        <end position="591"/>
    </location>
</feature>
<dbReference type="Pfam" id="PF03583">
    <property type="entry name" value="LIP"/>
    <property type="match status" value="1"/>
</dbReference>
<comment type="caution">
    <text evidence="2">The sequence shown here is derived from an EMBL/GenBank/DDBJ whole genome shotgun (WGS) entry which is preliminary data.</text>
</comment>
<evidence type="ECO:0000256" key="1">
    <source>
        <dbReference type="SAM" id="SignalP"/>
    </source>
</evidence>
<evidence type="ECO:0000313" key="3">
    <source>
        <dbReference type="Proteomes" id="UP001202052"/>
    </source>
</evidence>
<dbReference type="EMBL" id="JAMCCK010000041">
    <property type="protein sequence ID" value="MCL3997030.1"/>
    <property type="molecule type" value="Genomic_DNA"/>
</dbReference>
<dbReference type="RefSeq" id="WP_249491944.1">
    <property type="nucleotide sequence ID" value="NZ_JAMCCK010000041.1"/>
</dbReference>
<sequence length="591" mass="60783">MKHLVRKLTTRALPLALAAAGVAALPVTTGAASAAAPAHGTLLTSAPADVRLGTGAPAVNAWHISYASTDSRGGANTVTGTVLVPAAAWSGGSARPLVAYAPGTHGLASKCAPSAQLAAGTDYETANIVALLRKNWAVVVTDYAGYGAGRTPTYLAGRSQGQAVLDSALAAFQVPGSGLSGSAMTAVWGYSQGGQSAGWAGQLEPSYASSLNLAGVVAGGVPGDFKASARYLNGSTGASFLLQGVVGLAAEYPDKIPFDELVNDAGRAAVADAKGKCVFETLFDYINDDIKQYTAGGRTLDELMAIGSVGEVLGDQDLGGTKIQAPVYQYHGQADEILPLDQAISLKKRYCSRGTAVKFDVYPSEHIATQFQAAPNVTKWLTDRFDGKPQLVGDCLNILPPPRSTANPGGGDFVVSLNKWLLKGGLRLKTLDETVLMPEGSTFTADTDLTARRLEGSLTVPTFLEHLRVIGLPVQVRIGLKSEGTSGTVSLDDAGRLAVHGKALATVEIVSAGELGIHIPVGCRTSEPVEFALDFEGPVSALGSGGLTFSGTTAFPSLTDCGLFGPTLSLAFSGPGNGYTFTVVPPEPKSY</sequence>
<dbReference type="PANTHER" id="PTHR34853">
    <property type="match status" value="1"/>
</dbReference>
<dbReference type="PANTHER" id="PTHR34853:SF1">
    <property type="entry name" value="LIPASE 5"/>
    <property type="match status" value="1"/>
</dbReference>
<proteinExistence type="predicted"/>
<dbReference type="Gene3D" id="3.40.50.1820">
    <property type="entry name" value="alpha/beta hydrolase"/>
    <property type="match status" value="1"/>
</dbReference>
<evidence type="ECO:0000313" key="2">
    <source>
        <dbReference type="EMBL" id="MCL3997030.1"/>
    </source>
</evidence>
<keyword evidence="3" id="KW-1185">Reference proteome</keyword>
<organism evidence="2 3">
    <name type="scientific">Streptomyces lavenduligriseus</name>
    <dbReference type="NCBI Taxonomy" id="67315"/>
    <lineage>
        <taxon>Bacteria</taxon>
        <taxon>Bacillati</taxon>
        <taxon>Actinomycetota</taxon>
        <taxon>Actinomycetes</taxon>
        <taxon>Kitasatosporales</taxon>
        <taxon>Streptomycetaceae</taxon>
        <taxon>Streptomyces</taxon>
    </lineage>
</organism>